<dbReference type="EMBL" id="KV875106">
    <property type="protein sequence ID" value="OIW23483.1"/>
    <property type="molecule type" value="Genomic_DNA"/>
</dbReference>
<dbReference type="InParanoid" id="A0A1J7I807"/>
<protein>
    <submittedName>
        <fullName evidence="1">Methyltransferase domain-containing protein</fullName>
    </submittedName>
</protein>
<dbReference type="InterPro" id="IPR029063">
    <property type="entry name" value="SAM-dependent_MTases_sf"/>
</dbReference>
<dbReference type="AlphaFoldDB" id="A0A1J7I807"/>
<sequence length="290" mass="31723">MTSWNPISPYTPISLFWALLGPWIFLSLSVSHIPATVSRLYHSSSLSTLLSPSSFKSAWFGTFWATVGPNVRDNNWARIVALLDGRVSAGQISETRVSAPVSGAVLEVGPGVGLWAGLYAEPSLRGEDSSDDSVYGVEPSTDMHPQLRASIAKAGLDGGVYEIVPVGIESLASSGRVQKESVDAIVSILCLCSIPDPESNIRELYGYLKPGGRWYVFEHVKCLPQRGWGMWAYQAVVNLFWPHCLGGCELRRDTERSLRAAGKWKSVDLVYTEGDEWCTVCPHIFGTLTK</sequence>
<dbReference type="InterPro" id="IPR052356">
    <property type="entry name" value="Thiol_S-MT"/>
</dbReference>
<reference evidence="1 2" key="1">
    <citation type="submission" date="2016-10" db="EMBL/GenBank/DDBJ databases">
        <title>Draft genome sequence of Coniochaeta ligniaria NRRL30616, a lignocellulolytic fungus for bioabatement of inhibitors in plant biomass hydrolysates.</title>
        <authorList>
            <consortium name="DOE Joint Genome Institute"/>
            <person name="Jimenez D.J."/>
            <person name="Hector R.E."/>
            <person name="Riley R."/>
            <person name="Sun H."/>
            <person name="Grigoriev I.V."/>
            <person name="Van Elsas J.D."/>
            <person name="Nichols N.N."/>
        </authorList>
    </citation>
    <scope>NUCLEOTIDE SEQUENCE [LARGE SCALE GENOMIC DNA]</scope>
    <source>
        <strain evidence="1 2">NRRL 30616</strain>
    </source>
</reference>
<dbReference type="SUPFAM" id="SSF53335">
    <property type="entry name" value="S-adenosyl-L-methionine-dependent methyltransferases"/>
    <property type="match status" value="1"/>
</dbReference>
<dbReference type="CDD" id="cd02440">
    <property type="entry name" value="AdoMet_MTases"/>
    <property type="match status" value="1"/>
</dbReference>
<keyword evidence="1" id="KW-0808">Transferase</keyword>
<dbReference type="Pfam" id="PF13489">
    <property type="entry name" value="Methyltransf_23"/>
    <property type="match status" value="1"/>
</dbReference>
<accession>A0A1J7I807</accession>
<evidence type="ECO:0000313" key="2">
    <source>
        <dbReference type="Proteomes" id="UP000182658"/>
    </source>
</evidence>
<gene>
    <name evidence="1" type="ORF">CONLIGDRAFT_585529</name>
</gene>
<evidence type="ECO:0000313" key="1">
    <source>
        <dbReference type="EMBL" id="OIW23483.1"/>
    </source>
</evidence>
<dbReference type="GO" id="GO:0008168">
    <property type="term" value="F:methyltransferase activity"/>
    <property type="evidence" value="ECO:0007669"/>
    <property type="project" value="UniProtKB-KW"/>
</dbReference>
<proteinExistence type="predicted"/>
<dbReference type="STRING" id="1408157.A0A1J7I807"/>
<dbReference type="Proteomes" id="UP000182658">
    <property type="component" value="Unassembled WGS sequence"/>
</dbReference>
<dbReference type="PANTHER" id="PTHR45036">
    <property type="entry name" value="METHYLTRANSFERASE LIKE 7B"/>
    <property type="match status" value="1"/>
</dbReference>
<keyword evidence="1" id="KW-0489">Methyltransferase</keyword>
<dbReference type="OrthoDB" id="540004at2759"/>
<keyword evidence="2" id="KW-1185">Reference proteome</keyword>
<name>A0A1J7I807_9PEZI</name>
<dbReference type="GO" id="GO:0032259">
    <property type="term" value="P:methylation"/>
    <property type="evidence" value="ECO:0007669"/>
    <property type="project" value="UniProtKB-KW"/>
</dbReference>
<organism evidence="1 2">
    <name type="scientific">Coniochaeta ligniaria NRRL 30616</name>
    <dbReference type="NCBI Taxonomy" id="1408157"/>
    <lineage>
        <taxon>Eukaryota</taxon>
        <taxon>Fungi</taxon>
        <taxon>Dikarya</taxon>
        <taxon>Ascomycota</taxon>
        <taxon>Pezizomycotina</taxon>
        <taxon>Sordariomycetes</taxon>
        <taxon>Sordariomycetidae</taxon>
        <taxon>Coniochaetales</taxon>
        <taxon>Coniochaetaceae</taxon>
        <taxon>Coniochaeta</taxon>
    </lineage>
</organism>
<dbReference type="PANTHER" id="PTHR45036:SF1">
    <property type="entry name" value="METHYLTRANSFERASE LIKE 7A"/>
    <property type="match status" value="1"/>
</dbReference>
<dbReference type="Gene3D" id="3.40.50.150">
    <property type="entry name" value="Vaccinia Virus protein VP39"/>
    <property type="match status" value="1"/>
</dbReference>